<comment type="similarity">
    <text evidence="1 2">Belongs to the calycin superfamily. Lipocalin family.</text>
</comment>
<keyword evidence="2" id="KW-0449">Lipoprotein</keyword>
<dbReference type="SUPFAM" id="SSF50814">
    <property type="entry name" value="Lipocalins"/>
    <property type="match status" value="1"/>
</dbReference>
<dbReference type="PRINTS" id="PR01171">
    <property type="entry name" value="BCTLIPOCALIN"/>
</dbReference>
<sequence length="180" mass="20128">MRPLSHSMLGLLTAIAFTGCAANAPMPHVDHLDLQRYMGAWYVIAAIPSYPERHAYNAVESYALLPDGKIQTTFRFRQGSFDGPLRTMHPVGTVRPGTGQAVWGMQFVWPIKAEYVVAYVNADYGNVIVARSKRDYVWIMARTPGLPEAVYQQLTARVAALGYDTHKLRKVPQQWPEPGP</sequence>
<comment type="subcellular location">
    <subcellularLocation>
        <location evidence="2">Cell outer membrane</location>
    </subcellularLocation>
</comment>
<dbReference type="PIRSF" id="PIRSF036893">
    <property type="entry name" value="Lipocalin_ApoD"/>
    <property type="match status" value="1"/>
</dbReference>
<comment type="subunit">
    <text evidence="2">Homodimer.</text>
</comment>
<comment type="caution">
    <text evidence="4">The sequence shown here is derived from an EMBL/GenBank/DDBJ whole genome shotgun (WGS) entry which is preliminary data.</text>
</comment>
<keyword evidence="2" id="KW-0446">Lipid-binding</keyword>
<evidence type="ECO:0000256" key="2">
    <source>
        <dbReference type="PIRNR" id="PIRNR036893"/>
    </source>
</evidence>
<evidence type="ECO:0000313" key="5">
    <source>
        <dbReference type="Proteomes" id="UP001620461"/>
    </source>
</evidence>
<protein>
    <recommendedName>
        <fullName evidence="2">Outer membrane lipoprotein Blc</fullName>
    </recommendedName>
</protein>
<dbReference type="PANTHER" id="PTHR10612:SF34">
    <property type="entry name" value="APOLIPOPROTEIN D"/>
    <property type="match status" value="1"/>
</dbReference>
<keyword evidence="2" id="KW-0998">Cell outer membrane</keyword>
<keyword evidence="2" id="KW-0472">Membrane</keyword>
<dbReference type="InterPro" id="IPR012674">
    <property type="entry name" value="Calycin"/>
</dbReference>
<comment type="function">
    <text evidence="2">Involved in the storage or transport of lipids necessary for membrane maintenance under stressful conditions. Displays a binding preference for lysophospholipids.</text>
</comment>
<feature type="signal peptide" evidence="2">
    <location>
        <begin position="1"/>
        <end position="21"/>
    </location>
</feature>
<dbReference type="PROSITE" id="PS51257">
    <property type="entry name" value="PROKAR_LIPOPROTEIN"/>
    <property type="match status" value="1"/>
</dbReference>
<dbReference type="Proteomes" id="UP001620461">
    <property type="component" value="Unassembled WGS sequence"/>
</dbReference>
<dbReference type="CDD" id="cd19438">
    <property type="entry name" value="lipocalin_Blc-like"/>
    <property type="match status" value="1"/>
</dbReference>
<name>A0ABW8JNF9_9GAMM</name>
<dbReference type="Pfam" id="PF08212">
    <property type="entry name" value="Lipocalin_2"/>
    <property type="match status" value="1"/>
</dbReference>
<keyword evidence="2" id="KW-0732">Signal</keyword>
<accession>A0ABW8JNF9</accession>
<keyword evidence="5" id="KW-1185">Reference proteome</keyword>
<organism evidence="4 5">
    <name type="scientific">Dyella jejuensis</name>
    <dbReference type="NCBI Taxonomy" id="1432009"/>
    <lineage>
        <taxon>Bacteria</taxon>
        <taxon>Pseudomonadati</taxon>
        <taxon>Pseudomonadota</taxon>
        <taxon>Gammaproteobacteria</taxon>
        <taxon>Lysobacterales</taxon>
        <taxon>Rhodanobacteraceae</taxon>
        <taxon>Dyella</taxon>
    </lineage>
</organism>
<dbReference type="PROSITE" id="PS00213">
    <property type="entry name" value="LIPOCALIN"/>
    <property type="match status" value="1"/>
</dbReference>
<gene>
    <name evidence="4" type="ORF">ISP15_16750</name>
</gene>
<dbReference type="InterPro" id="IPR002446">
    <property type="entry name" value="Lipocalin_bac"/>
</dbReference>
<dbReference type="InterPro" id="IPR047202">
    <property type="entry name" value="Lipocalin_Blc-like_dom"/>
</dbReference>
<evidence type="ECO:0000259" key="3">
    <source>
        <dbReference type="Pfam" id="PF08212"/>
    </source>
</evidence>
<dbReference type="InterPro" id="IPR000566">
    <property type="entry name" value="Lipocln_cytosolic_FA-bd_dom"/>
</dbReference>
<feature type="domain" description="Lipocalin/cytosolic fatty-acid binding" evidence="3">
    <location>
        <begin position="32"/>
        <end position="173"/>
    </location>
</feature>
<dbReference type="InterPro" id="IPR022272">
    <property type="entry name" value="Lipocalin_CS"/>
</dbReference>
<dbReference type="InterPro" id="IPR022271">
    <property type="entry name" value="Lipocalin_ApoD"/>
</dbReference>
<dbReference type="PANTHER" id="PTHR10612">
    <property type="entry name" value="APOLIPOPROTEIN D"/>
    <property type="match status" value="1"/>
</dbReference>
<dbReference type="EMBL" id="JADIKJ010000022">
    <property type="protein sequence ID" value="MFK2901989.1"/>
    <property type="molecule type" value="Genomic_DNA"/>
</dbReference>
<reference evidence="4 5" key="1">
    <citation type="submission" date="2020-10" db="EMBL/GenBank/DDBJ databases">
        <title>Phylogeny of dyella-like bacteria.</title>
        <authorList>
            <person name="Fu J."/>
        </authorList>
    </citation>
    <scope>NUCLEOTIDE SEQUENCE [LARGE SCALE GENOMIC DNA]</scope>
    <source>
        <strain evidence="4 5">JP1</strain>
    </source>
</reference>
<feature type="chain" id="PRO_5045015322" description="Outer membrane lipoprotein Blc" evidence="2">
    <location>
        <begin position="22"/>
        <end position="180"/>
    </location>
</feature>
<dbReference type="Gene3D" id="2.40.128.20">
    <property type="match status" value="1"/>
</dbReference>
<evidence type="ECO:0000313" key="4">
    <source>
        <dbReference type="EMBL" id="MFK2901989.1"/>
    </source>
</evidence>
<evidence type="ECO:0000256" key="1">
    <source>
        <dbReference type="ARBA" id="ARBA00006889"/>
    </source>
</evidence>
<proteinExistence type="inferred from homology"/>
<dbReference type="RefSeq" id="WP_404548939.1">
    <property type="nucleotide sequence ID" value="NZ_JADIKJ010000022.1"/>
</dbReference>